<evidence type="ECO:0000313" key="2">
    <source>
        <dbReference type="EMBL" id="MPN32393.1"/>
    </source>
</evidence>
<protein>
    <submittedName>
        <fullName evidence="2">tRNA N6-adenosine threonylcarbamoyltransferase</fullName>
        <ecNumber evidence="2">2.3.1.234</ecNumber>
    </submittedName>
</protein>
<keyword evidence="2" id="KW-0012">Acyltransferase</keyword>
<dbReference type="SUPFAM" id="SSF53067">
    <property type="entry name" value="Actin-like ATPase domain"/>
    <property type="match status" value="1"/>
</dbReference>
<keyword evidence="2" id="KW-0808">Transferase</keyword>
<feature type="domain" description="Gcp-like" evidence="1">
    <location>
        <begin position="1"/>
        <end position="121"/>
    </location>
</feature>
<reference evidence="2" key="1">
    <citation type="submission" date="2019-08" db="EMBL/GenBank/DDBJ databases">
        <authorList>
            <person name="Kucharzyk K."/>
            <person name="Murdoch R.W."/>
            <person name="Higgins S."/>
            <person name="Loffler F."/>
        </authorList>
    </citation>
    <scope>NUCLEOTIDE SEQUENCE</scope>
</reference>
<dbReference type="InterPro" id="IPR000905">
    <property type="entry name" value="Gcp-like_dom"/>
</dbReference>
<name>A0A645H9C9_9ZZZZ</name>
<gene>
    <name evidence="2" type="primary">tsaD_56</name>
    <name evidence="2" type="ORF">SDC9_179871</name>
</gene>
<sequence length="129" mass="13810">MLGLPFPAGRYVDELAQRGKTAAVKPSVINGQASFSGFENMAQKLLKEGRPKEDIARFCLDAVGDTLSAMLEAAVPKEDNSPVVFMGGVMASRVLRERFHKDGRAVFALPSLSSDNAAGIAVFSYLFNG</sequence>
<accession>A0A645H9C9</accession>
<dbReference type="EMBL" id="VSSQ01084381">
    <property type="protein sequence ID" value="MPN32393.1"/>
    <property type="molecule type" value="Genomic_DNA"/>
</dbReference>
<dbReference type="AlphaFoldDB" id="A0A645H9C9"/>
<dbReference type="EC" id="2.3.1.234" evidence="2"/>
<dbReference type="Gene3D" id="3.30.420.40">
    <property type="match status" value="1"/>
</dbReference>
<proteinExistence type="predicted"/>
<dbReference type="InterPro" id="IPR043129">
    <property type="entry name" value="ATPase_NBD"/>
</dbReference>
<evidence type="ECO:0000259" key="1">
    <source>
        <dbReference type="Pfam" id="PF00814"/>
    </source>
</evidence>
<dbReference type="Pfam" id="PF00814">
    <property type="entry name" value="TsaD"/>
    <property type="match status" value="1"/>
</dbReference>
<organism evidence="2">
    <name type="scientific">bioreactor metagenome</name>
    <dbReference type="NCBI Taxonomy" id="1076179"/>
    <lineage>
        <taxon>unclassified sequences</taxon>
        <taxon>metagenomes</taxon>
        <taxon>ecological metagenomes</taxon>
    </lineage>
</organism>
<comment type="caution">
    <text evidence="2">The sequence shown here is derived from an EMBL/GenBank/DDBJ whole genome shotgun (WGS) entry which is preliminary data.</text>
</comment>
<dbReference type="GO" id="GO:0061711">
    <property type="term" value="F:tRNA N(6)-L-threonylcarbamoyladenine synthase activity"/>
    <property type="evidence" value="ECO:0007669"/>
    <property type="project" value="UniProtKB-EC"/>
</dbReference>